<evidence type="ECO:0000313" key="2">
    <source>
        <dbReference type="Proteomes" id="UP001180825"/>
    </source>
</evidence>
<organism evidence="1 2">
    <name type="scientific">Roseateles asaccharophilus</name>
    <dbReference type="NCBI Taxonomy" id="582607"/>
    <lineage>
        <taxon>Bacteria</taxon>
        <taxon>Pseudomonadati</taxon>
        <taxon>Pseudomonadota</taxon>
        <taxon>Betaproteobacteria</taxon>
        <taxon>Burkholderiales</taxon>
        <taxon>Sphaerotilaceae</taxon>
        <taxon>Roseateles</taxon>
    </lineage>
</organism>
<dbReference type="Gene3D" id="3.40.190.10">
    <property type="entry name" value="Periplasmic binding protein-like II"/>
    <property type="match status" value="2"/>
</dbReference>
<reference evidence="1 2" key="1">
    <citation type="submission" date="2023-07" db="EMBL/GenBank/DDBJ databases">
        <title>Sorghum-associated microbial communities from plants grown in Nebraska, USA.</title>
        <authorList>
            <person name="Schachtman D."/>
        </authorList>
    </citation>
    <scope>NUCLEOTIDE SEQUENCE [LARGE SCALE GENOMIC DNA]</scope>
    <source>
        <strain evidence="1 2">BE316</strain>
    </source>
</reference>
<name>A0ABU2ABE1_9BURK</name>
<sequence length="66" mass="7648">MDDIAYLGTDIGMYLMADLPVLEDWPTEVIPVHVLYAPNRYLNATVRVFIDWAAALLERNQDLRRI</sequence>
<keyword evidence="1" id="KW-0238">DNA-binding</keyword>
<accession>A0ABU2ABE1</accession>
<dbReference type="Proteomes" id="UP001180825">
    <property type="component" value="Unassembled WGS sequence"/>
</dbReference>
<keyword evidence="2" id="KW-1185">Reference proteome</keyword>
<dbReference type="RefSeq" id="WP_310330669.1">
    <property type="nucleotide sequence ID" value="NZ_JAVDXV010000007.1"/>
</dbReference>
<proteinExistence type="predicted"/>
<comment type="caution">
    <text evidence="1">The sequence shown here is derived from an EMBL/GenBank/DDBJ whole genome shotgun (WGS) entry which is preliminary data.</text>
</comment>
<gene>
    <name evidence="1" type="ORF">J2X21_003481</name>
</gene>
<protein>
    <submittedName>
        <fullName evidence="1">DNA-binding transcriptional LysR family regulator</fullName>
    </submittedName>
</protein>
<dbReference type="GO" id="GO:0003677">
    <property type="term" value="F:DNA binding"/>
    <property type="evidence" value="ECO:0007669"/>
    <property type="project" value="UniProtKB-KW"/>
</dbReference>
<evidence type="ECO:0000313" key="1">
    <source>
        <dbReference type="EMBL" id="MDR7334325.1"/>
    </source>
</evidence>
<dbReference type="EMBL" id="JAVDXV010000007">
    <property type="protein sequence ID" value="MDR7334325.1"/>
    <property type="molecule type" value="Genomic_DNA"/>
</dbReference>